<organism evidence="2 3">
    <name type="scientific">Folsomia candida</name>
    <name type="common">Springtail</name>
    <dbReference type="NCBI Taxonomy" id="158441"/>
    <lineage>
        <taxon>Eukaryota</taxon>
        <taxon>Metazoa</taxon>
        <taxon>Ecdysozoa</taxon>
        <taxon>Arthropoda</taxon>
        <taxon>Hexapoda</taxon>
        <taxon>Collembola</taxon>
        <taxon>Entomobryomorpha</taxon>
        <taxon>Isotomoidea</taxon>
        <taxon>Isotomidae</taxon>
        <taxon>Proisotominae</taxon>
        <taxon>Folsomia</taxon>
    </lineage>
</organism>
<name>A0A226F235_FOLCA</name>
<feature type="transmembrane region" description="Helical" evidence="1">
    <location>
        <begin position="304"/>
        <end position="324"/>
    </location>
</feature>
<accession>A0A226F235</accession>
<dbReference type="EMBL" id="LNIX01000001">
    <property type="protein sequence ID" value="OXA63849.1"/>
    <property type="molecule type" value="Genomic_DNA"/>
</dbReference>
<keyword evidence="1" id="KW-1133">Transmembrane helix</keyword>
<evidence type="ECO:0000313" key="3">
    <source>
        <dbReference type="Proteomes" id="UP000198287"/>
    </source>
</evidence>
<gene>
    <name evidence="2" type="ORF">Fcan01_01066</name>
</gene>
<feature type="transmembrane region" description="Helical" evidence="1">
    <location>
        <begin position="279"/>
        <end position="298"/>
    </location>
</feature>
<feature type="transmembrane region" description="Helical" evidence="1">
    <location>
        <begin position="154"/>
        <end position="173"/>
    </location>
</feature>
<reference evidence="2 3" key="1">
    <citation type="submission" date="2015-12" db="EMBL/GenBank/DDBJ databases">
        <title>The genome of Folsomia candida.</title>
        <authorList>
            <person name="Faddeeva A."/>
            <person name="Derks M.F."/>
            <person name="Anvar Y."/>
            <person name="Smit S."/>
            <person name="Van Straalen N."/>
            <person name="Roelofs D."/>
        </authorList>
    </citation>
    <scope>NUCLEOTIDE SEQUENCE [LARGE SCALE GENOMIC DNA]</scope>
    <source>
        <strain evidence="2 3">VU population</strain>
        <tissue evidence="2">Whole body</tissue>
    </source>
</reference>
<keyword evidence="3" id="KW-1185">Reference proteome</keyword>
<proteinExistence type="predicted"/>
<dbReference type="Proteomes" id="UP000198287">
    <property type="component" value="Unassembled WGS sequence"/>
</dbReference>
<feature type="transmembrane region" description="Helical" evidence="1">
    <location>
        <begin position="54"/>
        <end position="75"/>
    </location>
</feature>
<sequence length="401" mass="46349">MSKSYTSKNVPLLSTQLLETYSAAFDTPFFERRPIAWSVKLERFTISSPMSCKLYWFNVFIILVFMNGSFTLVILARQLIYGQNTSWIGIFFPLFGFLIGVQFDFMLLTTYYAPEVTNLLQNLVTFEQRVLNESLPHIREGAPRYKNLILAFKLQNPVLVIFTFVFAGFGVYLKMCPHGYLFEEWYGPYLENNGWARWTMRLLSYVTMVTGCLEQLQICAMFIAFIPTIILSWERIENLTSQLPTTTETQFSNAVINYRELHVLGKIGRDFVMSVMLQMLWTYSFVCSGFTYVTIRLYGTMPTIIYLLAPYTCLVVFCVAYFLLRGLEGVNKKCVEGLANLKLCRIRRSLERRVINSIPVSAIQCGLLGYKIFQIEDGYKLEFFASVIDNTWNLLLSFPNA</sequence>
<keyword evidence="1" id="KW-0812">Transmembrane</keyword>
<protein>
    <submittedName>
        <fullName evidence="2">Uncharacterized protein</fullName>
    </submittedName>
</protein>
<comment type="caution">
    <text evidence="2">The sequence shown here is derived from an EMBL/GenBank/DDBJ whole genome shotgun (WGS) entry which is preliminary data.</text>
</comment>
<feature type="transmembrane region" description="Helical" evidence="1">
    <location>
        <begin position="87"/>
        <end position="113"/>
    </location>
</feature>
<dbReference type="AlphaFoldDB" id="A0A226F235"/>
<evidence type="ECO:0000256" key="1">
    <source>
        <dbReference type="SAM" id="Phobius"/>
    </source>
</evidence>
<evidence type="ECO:0000313" key="2">
    <source>
        <dbReference type="EMBL" id="OXA63849.1"/>
    </source>
</evidence>
<keyword evidence="1" id="KW-0472">Membrane</keyword>